<gene>
    <name evidence="1" type="ordered locus">PputW619_3252</name>
</gene>
<evidence type="ECO:0000313" key="1">
    <source>
        <dbReference type="EMBL" id="ACA73740.1"/>
    </source>
</evidence>
<dbReference type="STRING" id="390235.PputW619_3252"/>
<proteinExistence type="predicted"/>
<dbReference type="AlphaFoldDB" id="B1JAM8"/>
<dbReference type="EMBL" id="CP000949">
    <property type="protein sequence ID" value="ACA73740.1"/>
    <property type="molecule type" value="Genomic_DNA"/>
</dbReference>
<name>B1JAM8_PSEPW</name>
<dbReference type="Pfam" id="PF05488">
    <property type="entry name" value="PAAR_motif"/>
    <property type="match status" value="1"/>
</dbReference>
<accession>B1JAM8</accession>
<dbReference type="Gene3D" id="2.60.200.60">
    <property type="match status" value="1"/>
</dbReference>
<dbReference type="OrthoDB" id="6860016at2"/>
<dbReference type="HOGENOM" id="CLU_148568_4_2_6"/>
<protein>
    <submittedName>
        <fullName evidence="1">PAAR repeat-containing protein</fullName>
    </submittedName>
</protein>
<dbReference type="CDD" id="cd14744">
    <property type="entry name" value="PAAR_CT_2"/>
    <property type="match status" value="1"/>
</dbReference>
<dbReference type="InterPro" id="IPR008727">
    <property type="entry name" value="PAAR_motif"/>
</dbReference>
<sequence>MRGVMRVGDRTIEGGTVLAGSSSMRFGGTHVAREGDPVSCPVPGHGRTVIAEGHSAFRDNGVPVAFDGHRCACGCVLMLKFTVFSG</sequence>
<reference evidence="1" key="1">
    <citation type="submission" date="2008-02" db="EMBL/GenBank/DDBJ databases">
        <title>Complete sequence of Psuedomonas putida W619.</title>
        <authorList>
            <consortium name="US DOE Joint Genome Institute"/>
            <person name="Copeland A."/>
            <person name="Lucas S."/>
            <person name="Lapidus A."/>
            <person name="Barry K."/>
            <person name="Detter J.C."/>
            <person name="Glavina del Rio T."/>
            <person name="Dalin E."/>
            <person name="Tice H."/>
            <person name="Pitluck S."/>
            <person name="Chain P."/>
            <person name="Malfatti S."/>
            <person name="Shin M."/>
            <person name="Vergez L."/>
            <person name="Schmutz J."/>
            <person name="Larimer F."/>
            <person name="Land M."/>
            <person name="Hauser L."/>
            <person name="Kyrpides N."/>
            <person name="Kim E."/>
            <person name="Taghavi S."/>
            <person name="Vangronsveld D."/>
            <person name="van der Lelie D."/>
            <person name="Richardson P."/>
        </authorList>
    </citation>
    <scope>NUCLEOTIDE SEQUENCE</scope>
    <source>
        <strain evidence="1">W619</strain>
    </source>
</reference>
<organism evidence="1">
    <name type="scientific">Pseudomonas putida (strain W619)</name>
    <dbReference type="NCBI Taxonomy" id="390235"/>
    <lineage>
        <taxon>Bacteria</taxon>
        <taxon>Pseudomonadati</taxon>
        <taxon>Pseudomonadota</taxon>
        <taxon>Gammaproteobacteria</taxon>
        <taxon>Pseudomonadales</taxon>
        <taxon>Pseudomonadaceae</taxon>
        <taxon>Pseudomonas</taxon>
    </lineage>
</organism>
<dbReference type="KEGG" id="ppw:PputW619_3252"/>
<dbReference type="eggNOG" id="COG4104">
    <property type="taxonomic scope" value="Bacteria"/>
</dbReference>